<feature type="transmembrane region" description="Helical" evidence="7">
    <location>
        <begin position="87"/>
        <end position="120"/>
    </location>
</feature>
<dbReference type="InterPro" id="IPR036259">
    <property type="entry name" value="MFS_trans_sf"/>
</dbReference>
<feature type="transmembrane region" description="Helical" evidence="7">
    <location>
        <begin position="398"/>
        <end position="428"/>
    </location>
</feature>
<feature type="transmembrane region" description="Helical" evidence="7">
    <location>
        <begin position="169"/>
        <end position="189"/>
    </location>
</feature>
<proteinExistence type="predicted"/>
<sequence>MIFSRRFLPYFVTQCLGALNDNVYKNVLLLMVSYSQIEALPIDVHLFVNLAAGLFILPFLLFSAHAGQVADSIDKATLIRRLKVLELLIMSAAVLAIFSHSYLIMLLLLFLMGVQSAYFGPVKYSLLPRVLNEHELVSGNAWVEMGTFLAILTGTLSAGLIVASEHVTYWAAGSVFTLALIGVCSSWMIPSIPSSNKVKPKFSIIKATATSIAKVRKNRDIWVAILAISWFWFVGASYLTQIPNFARITLNSDPTVVSLLLLLFSIGIGIGSFACERLSCKQVELGVAPLGLIVLGVFGIDLYAALPILATPAAVFDVVTFVSDAMHYRLMFDLLMIGVGGGLFIVPLYTFIQARADENECAQAIASNNIVNALFMVTSAIFAMLVLNGLQWKIEQLFLVLAFGNLLVLTLILVSWSELTVSVLSYVLRRILNRQSINNTEELAALKQDRSASIIVEVERCDLSTLLVINGLFNRPVYIATPQPVTQQSRLERYFINKRLWAGKTAPLPVFVCTKEAILPVPIENARTIRCSIKRRKKSWLRGQIEVDLTI</sequence>
<feature type="transmembrane region" description="Helical" evidence="7">
    <location>
        <begin position="255"/>
        <end position="275"/>
    </location>
</feature>
<protein>
    <submittedName>
        <fullName evidence="8">Phospholipid/glycerol acyltransferase</fullName>
    </submittedName>
</protein>
<dbReference type="GO" id="GO:0016746">
    <property type="term" value="F:acyltransferase activity"/>
    <property type="evidence" value="ECO:0007669"/>
    <property type="project" value="UniProtKB-KW"/>
</dbReference>
<dbReference type="STRING" id="225849.swp_0201"/>
<feature type="transmembrane region" description="Helical" evidence="7">
    <location>
        <begin position="330"/>
        <end position="352"/>
    </location>
</feature>
<dbReference type="SUPFAM" id="SSF103473">
    <property type="entry name" value="MFS general substrate transporter"/>
    <property type="match status" value="1"/>
</dbReference>
<feature type="transmembrane region" description="Helical" evidence="7">
    <location>
        <begin position="46"/>
        <end position="67"/>
    </location>
</feature>
<dbReference type="Pfam" id="PF07690">
    <property type="entry name" value="MFS_1"/>
    <property type="match status" value="1"/>
</dbReference>
<dbReference type="PANTHER" id="PTHR43266:SF2">
    <property type="entry name" value="MAJOR FACILITATOR SUPERFAMILY (MFS) PROFILE DOMAIN-CONTAINING PROTEIN"/>
    <property type="match status" value="1"/>
</dbReference>
<dbReference type="EMBL" id="CP000472">
    <property type="protein sequence ID" value="ACJ27044.1"/>
    <property type="molecule type" value="Genomic_DNA"/>
</dbReference>
<gene>
    <name evidence="8" type="ordered locus">swp_0201</name>
</gene>
<organism evidence="8 9">
    <name type="scientific">Shewanella piezotolerans (strain WP3 / JCM 13877)</name>
    <dbReference type="NCBI Taxonomy" id="225849"/>
    <lineage>
        <taxon>Bacteria</taxon>
        <taxon>Pseudomonadati</taxon>
        <taxon>Pseudomonadota</taxon>
        <taxon>Gammaproteobacteria</taxon>
        <taxon>Alteromonadales</taxon>
        <taxon>Shewanellaceae</taxon>
        <taxon>Shewanella</taxon>
    </lineage>
</organism>
<keyword evidence="5 7" id="KW-1133">Transmembrane helix</keyword>
<evidence type="ECO:0000256" key="3">
    <source>
        <dbReference type="ARBA" id="ARBA00022475"/>
    </source>
</evidence>
<evidence type="ECO:0000313" key="8">
    <source>
        <dbReference type="EMBL" id="ACJ27044.1"/>
    </source>
</evidence>
<evidence type="ECO:0000256" key="4">
    <source>
        <dbReference type="ARBA" id="ARBA00022692"/>
    </source>
</evidence>
<dbReference type="KEGG" id="swp:swp_0201"/>
<dbReference type="AlphaFoldDB" id="B8CH51"/>
<dbReference type="InterPro" id="IPR011701">
    <property type="entry name" value="MFS"/>
</dbReference>
<evidence type="ECO:0000256" key="2">
    <source>
        <dbReference type="ARBA" id="ARBA00022448"/>
    </source>
</evidence>
<reference evidence="8 9" key="1">
    <citation type="journal article" date="2008" name="PLoS ONE">
        <title>Environmental adaptation: genomic analysis of the piezotolerant and psychrotolerant deep-sea iron reducing bacterium Shewanella piezotolerans WP3.</title>
        <authorList>
            <person name="Wang F."/>
            <person name="Wang J."/>
            <person name="Jian H."/>
            <person name="Zhang B."/>
            <person name="Li S."/>
            <person name="Wang F."/>
            <person name="Zeng X."/>
            <person name="Gao L."/>
            <person name="Bartlett D.H."/>
            <person name="Yu J."/>
            <person name="Hu S."/>
            <person name="Xiao X."/>
        </authorList>
    </citation>
    <scope>NUCLEOTIDE SEQUENCE [LARGE SCALE GENOMIC DNA]</scope>
    <source>
        <strain evidence="9">WP3 / JCM 13877</strain>
    </source>
</reference>
<dbReference type="GO" id="GO:0005886">
    <property type="term" value="C:plasma membrane"/>
    <property type="evidence" value="ECO:0007669"/>
    <property type="project" value="UniProtKB-SubCell"/>
</dbReference>
<dbReference type="PANTHER" id="PTHR43266">
    <property type="entry name" value="MACROLIDE-EFFLUX PROTEIN"/>
    <property type="match status" value="1"/>
</dbReference>
<feature type="transmembrane region" description="Helical" evidence="7">
    <location>
        <begin position="373"/>
        <end position="392"/>
    </location>
</feature>
<keyword evidence="9" id="KW-1185">Reference proteome</keyword>
<accession>B8CH51</accession>
<keyword evidence="8" id="KW-0808">Transferase</keyword>
<evidence type="ECO:0000256" key="6">
    <source>
        <dbReference type="ARBA" id="ARBA00023136"/>
    </source>
</evidence>
<evidence type="ECO:0000313" key="9">
    <source>
        <dbReference type="Proteomes" id="UP000000753"/>
    </source>
</evidence>
<evidence type="ECO:0000256" key="5">
    <source>
        <dbReference type="ARBA" id="ARBA00022989"/>
    </source>
</evidence>
<dbReference type="Gene3D" id="1.20.1250.20">
    <property type="entry name" value="MFS general substrate transporter like domains"/>
    <property type="match status" value="1"/>
</dbReference>
<keyword evidence="4 7" id="KW-0812">Transmembrane</keyword>
<feature type="transmembrane region" description="Helical" evidence="7">
    <location>
        <begin position="221"/>
        <end position="240"/>
    </location>
</feature>
<name>B8CH51_SHEPW</name>
<keyword evidence="2" id="KW-0813">Transport</keyword>
<feature type="transmembrane region" description="Helical" evidence="7">
    <location>
        <begin position="141"/>
        <end position="163"/>
    </location>
</feature>
<dbReference type="Proteomes" id="UP000000753">
    <property type="component" value="Chromosome"/>
</dbReference>
<keyword evidence="3" id="KW-1003">Cell membrane</keyword>
<dbReference type="OrthoDB" id="9803968at2"/>
<dbReference type="CDD" id="cd06173">
    <property type="entry name" value="MFS_MefA_like"/>
    <property type="match status" value="1"/>
</dbReference>
<dbReference type="GO" id="GO:0022857">
    <property type="term" value="F:transmembrane transporter activity"/>
    <property type="evidence" value="ECO:0007669"/>
    <property type="project" value="InterPro"/>
</dbReference>
<dbReference type="HOGENOM" id="CLU_029603_0_0_6"/>
<keyword evidence="8" id="KW-0012">Acyltransferase</keyword>
<evidence type="ECO:0000256" key="1">
    <source>
        <dbReference type="ARBA" id="ARBA00004651"/>
    </source>
</evidence>
<dbReference type="eggNOG" id="COG0204">
    <property type="taxonomic scope" value="Bacteria"/>
</dbReference>
<comment type="subcellular location">
    <subcellularLocation>
        <location evidence="1">Cell membrane</location>
        <topology evidence="1">Multi-pass membrane protein</topology>
    </subcellularLocation>
</comment>
<feature type="transmembrane region" description="Helical" evidence="7">
    <location>
        <begin position="287"/>
        <end position="310"/>
    </location>
</feature>
<dbReference type="RefSeq" id="WP_020910428.1">
    <property type="nucleotide sequence ID" value="NC_011566.1"/>
</dbReference>
<keyword evidence="6 7" id="KW-0472">Membrane</keyword>
<evidence type="ECO:0000256" key="7">
    <source>
        <dbReference type="SAM" id="Phobius"/>
    </source>
</evidence>